<dbReference type="GO" id="GO:0004722">
    <property type="term" value="F:protein serine/threonine phosphatase activity"/>
    <property type="evidence" value="ECO:0007669"/>
    <property type="project" value="UniProtKB-EC"/>
</dbReference>
<organism evidence="12 13">
    <name type="scientific">Cicer arietinum</name>
    <name type="common">Chickpea</name>
    <name type="synonym">Garbanzo</name>
    <dbReference type="NCBI Taxonomy" id="3827"/>
    <lineage>
        <taxon>Eukaryota</taxon>
        <taxon>Viridiplantae</taxon>
        <taxon>Streptophyta</taxon>
        <taxon>Embryophyta</taxon>
        <taxon>Tracheophyta</taxon>
        <taxon>Spermatophyta</taxon>
        <taxon>Magnoliopsida</taxon>
        <taxon>eudicotyledons</taxon>
        <taxon>Gunneridae</taxon>
        <taxon>Pentapetalae</taxon>
        <taxon>rosids</taxon>
        <taxon>fabids</taxon>
        <taxon>Fabales</taxon>
        <taxon>Fabaceae</taxon>
        <taxon>Papilionoideae</taxon>
        <taxon>50 kb inversion clade</taxon>
        <taxon>NPAAA clade</taxon>
        <taxon>Hologalegina</taxon>
        <taxon>IRL clade</taxon>
        <taxon>Cicereae</taxon>
        <taxon>Cicer</taxon>
    </lineage>
</organism>
<evidence type="ECO:0000256" key="8">
    <source>
        <dbReference type="ARBA" id="ARBA00023211"/>
    </source>
</evidence>
<name>A0A1S2XTM8_CICAR</name>
<evidence type="ECO:0000259" key="11">
    <source>
        <dbReference type="PROSITE" id="PS51746"/>
    </source>
</evidence>
<proteinExistence type="inferred from homology"/>
<sequence>MHPWLQKLVTACTTNKDEDPFISFNEDPLGWSLNLQRHYFGQFSMATVQGNTVMEDHSQVDVAFHNALFLGIYDGHGGPDASRFVSDNLLQNLMRFVQQNEDKISETTLRDAVAATELDFLNFVRVGYSVKTDLGKIGSCCLVGIIRKKALHIANLGDSRAVLGFIRNNTIRVLQLTRDHNANIQAIREELKALHEGDPNIVMERNGSWRVKGIIEVSRSIGDTYLKRPDFTLRESFPRYEEVPEPFDRSVLSAEPEMHSRALTDSDKFLIFASDGLWEFLSNEQAVQIVHNNPRNGIAKRLLSTALAEACRRRGVSYKRNLQNAAPGRGVANRRSFHDDISVIVVFFDRESIIRRHPPDRSFRGSSQTQQESAFIKFRPKTSLMKSLSPRKGWEKLKQQFRETDQPSSSRAESSHAQSSWARSLRNDQAESSQAASARARPDQAESSQAASARARSDQAESSQAASARARPAQAESSRAASSRAQILRTDEAESSEARNRRTLSLRTPSHWDNLLQRFRSHRS</sequence>
<feature type="region of interest" description="Disordered" evidence="10">
    <location>
        <begin position="399"/>
        <end position="505"/>
    </location>
</feature>
<keyword evidence="8" id="KW-0464">Manganese</keyword>
<dbReference type="Pfam" id="PF00481">
    <property type="entry name" value="PP2C"/>
    <property type="match status" value="1"/>
</dbReference>
<dbReference type="InterPro" id="IPR000222">
    <property type="entry name" value="PP2C_BS"/>
</dbReference>
<feature type="domain" description="PPM-type phosphatase" evidence="11">
    <location>
        <begin position="42"/>
        <end position="348"/>
    </location>
</feature>
<dbReference type="SMART" id="SM00332">
    <property type="entry name" value="PP2Cc"/>
    <property type="match status" value="1"/>
</dbReference>
<dbReference type="Proteomes" id="UP000087171">
    <property type="component" value="Chromosome Ca3"/>
</dbReference>
<dbReference type="InterPro" id="IPR015655">
    <property type="entry name" value="PP2C"/>
</dbReference>
<dbReference type="PROSITE" id="PS01032">
    <property type="entry name" value="PPM_1"/>
    <property type="match status" value="1"/>
</dbReference>
<evidence type="ECO:0000256" key="7">
    <source>
        <dbReference type="ARBA" id="ARBA00022912"/>
    </source>
</evidence>
<keyword evidence="5 9" id="KW-0378">Hydrolase</keyword>
<evidence type="ECO:0000313" key="13">
    <source>
        <dbReference type="RefSeq" id="XP_004493434.1"/>
    </source>
</evidence>
<dbReference type="AlphaFoldDB" id="A0A1S2XTM8"/>
<keyword evidence="4" id="KW-0479">Metal-binding</keyword>
<gene>
    <name evidence="13" type="primary">LOC101514872</name>
</gene>
<evidence type="ECO:0000256" key="2">
    <source>
        <dbReference type="ARBA" id="ARBA00001946"/>
    </source>
</evidence>
<evidence type="ECO:0000256" key="3">
    <source>
        <dbReference type="ARBA" id="ARBA00013081"/>
    </source>
</evidence>
<feature type="region of interest" description="Disordered" evidence="10">
    <location>
        <begin position="357"/>
        <end position="382"/>
    </location>
</feature>
<reference evidence="13" key="2">
    <citation type="submission" date="2025-08" db="UniProtKB">
        <authorList>
            <consortium name="RefSeq"/>
        </authorList>
    </citation>
    <scope>IDENTIFICATION</scope>
    <source>
        <tissue evidence="13">Etiolated seedlings</tissue>
    </source>
</reference>
<feature type="compositionally biased region" description="Low complexity" evidence="10">
    <location>
        <begin position="408"/>
        <end position="420"/>
    </location>
</feature>
<evidence type="ECO:0000256" key="10">
    <source>
        <dbReference type="SAM" id="MobiDB-lite"/>
    </source>
</evidence>
<dbReference type="SUPFAM" id="SSF81606">
    <property type="entry name" value="PP2C-like"/>
    <property type="match status" value="1"/>
</dbReference>
<evidence type="ECO:0000256" key="9">
    <source>
        <dbReference type="RuleBase" id="RU003465"/>
    </source>
</evidence>
<keyword evidence="6" id="KW-0460">Magnesium</keyword>
<dbReference type="GeneID" id="101514872"/>
<dbReference type="EC" id="3.1.3.16" evidence="3"/>
<evidence type="ECO:0000256" key="6">
    <source>
        <dbReference type="ARBA" id="ARBA00022842"/>
    </source>
</evidence>
<dbReference type="CDD" id="cd00143">
    <property type="entry name" value="PP2Cc"/>
    <property type="match status" value="1"/>
</dbReference>
<dbReference type="eggNOG" id="KOG0700">
    <property type="taxonomic scope" value="Eukaryota"/>
</dbReference>
<keyword evidence="7 9" id="KW-0904">Protein phosphatase</keyword>
<dbReference type="PANTHER" id="PTHR47992">
    <property type="entry name" value="PROTEIN PHOSPHATASE"/>
    <property type="match status" value="1"/>
</dbReference>
<evidence type="ECO:0000256" key="4">
    <source>
        <dbReference type="ARBA" id="ARBA00022723"/>
    </source>
</evidence>
<dbReference type="OrthoDB" id="420076at2759"/>
<dbReference type="RefSeq" id="XP_004493434.1">
    <property type="nucleotide sequence ID" value="XM_004493377.3"/>
</dbReference>
<dbReference type="GO" id="GO:0046872">
    <property type="term" value="F:metal ion binding"/>
    <property type="evidence" value="ECO:0007669"/>
    <property type="project" value="UniProtKB-KW"/>
</dbReference>
<evidence type="ECO:0000256" key="5">
    <source>
        <dbReference type="ARBA" id="ARBA00022801"/>
    </source>
</evidence>
<evidence type="ECO:0000313" key="12">
    <source>
        <dbReference type="Proteomes" id="UP000087171"/>
    </source>
</evidence>
<accession>A0A1S2XTM8</accession>
<feature type="compositionally biased region" description="Basic and acidic residues" evidence="10">
    <location>
        <begin position="489"/>
        <end position="500"/>
    </location>
</feature>
<feature type="compositionally biased region" description="Low complexity" evidence="10">
    <location>
        <begin position="430"/>
        <end position="486"/>
    </location>
</feature>
<dbReference type="PROSITE" id="PS51746">
    <property type="entry name" value="PPM_2"/>
    <property type="match status" value="1"/>
</dbReference>
<comment type="similarity">
    <text evidence="9">Belongs to the PP2C family.</text>
</comment>
<dbReference type="InterPro" id="IPR001932">
    <property type="entry name" value="PPM-type_phosphatase-like_dom"/>
</dbReference>
<feature type="compositionally biased region" description="Polar residues" evidence="10">
    <location>
        <begin position="364"/>
        <end position="373"/>
    </location>
</feature>
<dbReference type="PaxDb" id="3827-XP_004493434.1"/>
<evidence type="ECO:0000256" key="1">
    <source>
        <dbReference type="ARBA" id="ARBA00001936"/>
    </source>
</evidence>
<reference evidence="12" key="1">
    <citation type="journal article" date="2013" name="Nat. Biotechnol.">
        <title>Draft genome sequence of chickpea (Cicer arietinum) provides a resource for trait improvement.</title>
        <authorList>
            <person name="Varshney R.K."/>
            <person name="Song C."/>
            <person name="Saxena R.K."/>
            <person name="Azam S."/>
            <person name="Yu S."/>
            <person name="Sharpe A.G."/>
            <person name="Cannon S."/>
            <person name="Baek J."/>
            <person name="Rosen B.D."/>
            <person name="Tar'an B."/>
            <person name="Millan T."/>
            <person name="Zhang X."/>
            <person name="Ramsay L.D."/>
            <person name="Iwata A."/>
            <person name="Wang Y."/>
            <person name="Nelson W."/>
            <person name="Farmer A.D."/>
            <person name="Gaur P.M."/>
            <person name="Soderlund C."/>
            <person name="Penmetsa R.V."/>
            <person name="Xu C."/>
            <person name="Bharti A.K."/>
            <person name="He W."/>
            <person name="Winter P."/>
            <person name="Zhao S."/>
            <person name="Hane J.K."/>
            <person name="Carrasquilla-Garcia N."/>
            <person name="Condie J.A."/>
            <person name="Upadhyaya H.D."/>
            <person name="Luo M.C."/>
            <person name="Thudi M."/>
            <person name="Gowda C.L."/>
            <person name="Singh N.P."/>
            <person name="Lichtenzveig J."/>
            <person name="Gali K.K."/>
            <person name="Rubio J."/>
            <person name="Nadarajan N."/>
            <person name="Dolezel J."/>
            <person name="Bansal K.C."/>
            <person name="Xu X."/>
            <person name="Edwards D."/>
            <person name="Zhang G."/>
            <person name="Kahl G."/>
            <person name="Gil J."/>
            <person name="Singh K.B."/>
            <person name="Datta S.K."/>
            <person name="Jackson S.A."/>
            <person name="Wang J."/>
            <person name="Cook D.R."/>
        </authorList>
    </citation>
    <scope>NUCLEOTIDE SEQUENCE [LARGE SCALE GENOMIC DNA]</scope>
    <source>
        <strain evidence="12">cv. CDC Frontier</strain>
    </source>
</reference>
<dbReference type="KEGG" id="cam:101514872"/>
<comment type="cofactor">
    <cofactor evidence="1">
        <name>Mn(2+)</name>
        <dbReference type="ChEBI" id="CHEBI:29035"/>
    </cofactor>
</comment>
<dbReference type="Gene3D" id="3.60.40.10">
    <property type="entry name" value="PPM-type phosphatase domain"/>
    <property type="match status" value="1"/>
</dbReference>
<protein>
    <recommendedName>
        <fullName evidence="3">protein-serine/threonine phosphatase</fullName>
        <ecNumber evidence="3">3.1.3.16</ecNumber>
    </recommendedName>
</protein>
<keyword evidence="12" id="KW-1185">Reference proteome</keyword>
<comment type="cofactor">
    <cofactor evidence="2">
        <name>Mg(2+)</name>
        <dbReference type="ChEBI" id="CHEBI:18420"/>
    </cofactor>
</comment>
<dbReference type="InterPro" id="IPR036457">
    <property type="entry name" value="PPM-type-like_dom_sf"/>
</dbReference>